<sequence length="269" mass="30343">MPNAMKFLKELLANKRKLDEASHVELNAEISLKDVYEPLLNNSRGSIHEERRLQVGDKVLLDAADPHIVTTTLNEEIPLTVLSIFPFGTVEIAKGVGEANNARHGRATRALFNVVLRGKKIAIPASKKRKGASSSTALLTIDPWKLFFGIIEPTYLELTRELCSTFHLQTAYIRRSSKRRMNYMLLVATYISPSKCWHTLGPSAASYNPSRSKESIFPPSLRYLHAILAHTITGRRESTGVVNTHDAYFLWYMLHEHVIDLAYFISLVI</sequence>
<proteinExistence type="predicted"/>
<protein>
    <submittedName>
        <fullName evidence="1">Uncharacterized protein</fullName>
    </submittedName>
</protein>
<organism evidence="1 2">
    <name type="scientific">Gossypium barbadense</name>
    <name type="common">Sea Island cotton</name>
    <name type="synonym">Hibiscus barbadensis</name>
    <dbReference type="NCBI Taxonomy" id="3634"/>
    <lineage>
        <taxon>Eukaryota</taxon>
        <taxon>Viridiplantae</taxon>
        <taxon>Streptophyta</taxon>
        <taxon>Embryophyta</taxon>
        <taxon>Tracheophyta</taxon>
        <taxon>Spermatophyta</taxon>
        <taxon>Magnoliopsida</taxon>
        <taxon>eudicotyledons</taxon>
        <taxon>Gunneridae</taxon>
        <taxon>Pentapetalae</taxon>
        <taxon>rosids</taxon>
        <taxon>malvids</taxon>
        <taxon>Malvales</taxon>
        <taxon>Malvaceae</taxon>
        <taxon>Malvoideae</taxon>
        <taxon>Gossypium</taxon>
    </lineage>
</organism>
<dbReference type="EMBL" id="KZ669412">
    <property type="protein sequence ID" value="PPR85416.1"/>
    <property type="molecule type" value="Genomic_DNA"/>
</dbReference>
<dbReference type="AlphaFoldDB" id="A0A2P5W2U3"/>
<evidence type="ECO:0000313" key="1">
    <source>
        <dbReference type="EMBL" id="PPR85416.1"/>
    </source>
</evidence>
<dbReference type="Proteomes" id="UP000239757">
    <property type="component" value="Unassembled WGS sequence"/>
</dbReference>
<reference evidence="1 2" key="1">
    <citation type="submission" date="2015-01" db="EMBL/GenBank/DDBJ databases">
        <title>Genome of allotetraploid Gossypium barbadense reveals genomic plasticity and fiber elongation in cotton evolution.</title>
        <authorList>
            <person name="Chen X."/>
            <person name="Liu X."/>
            <person name="Zhao B."/>
            <person name="Zheng H."/>
            <person name="Hu Y."/>
            <person name="Lu G."/>
            <person name="Yang C."/>
            <person name="Chen J."/>
            <person name="Shan C."/>
            <person name="Zhang L."/>
            <person name="Zhou Y."/>
            <person name="Wang L."/>
            <person name="Guo W."/>
            <person name="Bai Y."/>
            <person name="Ruan J."/>
            <person name="Shangguan X."/>
            <person name="Mao Y."/>
            <person name="Jiang J."/>
            <person name="Zhu Y."/>
            <person name="Lei J."/>
            <person name="Kang H."/>
            <person name="Chen S."/>
            <person name="He X."/>
            <person name="Wang R."/>
            <person name="Wang Y."/>
            <person name="Chen J."/>
            <person name="Wang L."/>
            <person name="Yu S."/>
            <person name="Wang B."/>
            <person name="Wei J."/>
            <person name="Song S."/>
            <person name="Lu X."/>
            <person name="Gao Z."/>
            <person name="Gu W."/>
            <person name="Deng X."/>
            <person name="Ma D."/>
            <person name="Wang S."/>
            <person name="Liang W."/>
            <person name="Fang L."/>
            <person name="Cai C."/>
            <person name="Zhu X."/>
            <person name="Zhou B."/>
            <person name="Zhang Y."/>
            <person name="Chen Z."/>
            <person name="Xu S."/>
            <person name="Zhu R."/>
            <person name="Wang S."/>
            <person name="Zhang T."/>
            <person name="Zhao G."/>
        </authorList>
    </citation>
    <scope>NUCLEOTIDE SEQUENCE [LARGE SCALE GENOMIC DNA]</scope>
    <source>
        <strain evidence="2">cv. Xinhai21</strain>
        <tissue evidence="1">Leaf</tissue>
    </source>
</reference>
<gene>
    <name evidence="1" type="ORF">GOBAR_AA35275</name>
</gene>
<evidence type="ECO:0000313" key="2">
    <source>
        <dbReference type="Proteomes" id="UP000239757"/>
    </source>
</evidence>
<name>A0A2P5W2U3_GOSBA</name>
<accession>A0A2P5W2U3</accession>